<dbReference type="OrthoDB" id="9153250at2"/>
<accession>A0A318SI69</accession>
<organism evidence="2 3">
    <name type="scientific">Xylophilus ampelinus</name>
    <dbReference type="NCBI Taxonomy" id="54067"/>
    <lineage>
        <taxon>Bacteria</taxon>
        <taxon>Pseudomonadati</taxon>
        <taxon>Pseudomonadota</taxon>
        <taxon>Betaproteobacteria</taxon>
        <taxon>Burkholderiales</taxon>
        <taxon>Xylophilus</taxon>
    </lineage>
</organism>
<proteinExistence type="predicted"/>
<dbReference type="AlphaFoldDB" id="A0A318SI69"/>
<evidence type="ECO:0000313" key="3">
    <source>
        <dbReference type="Proteomes" id="UP000247540"/>
    </source>
</evidence>
<name>A0A318SI69_9BURK</name>
<keyword evidence="1" id="KW-1133">Transmembrane helix</keyword>
<reference evidence="2 3" key="1">
    <citation type="submission" date="2018-06" db="EMBL/GenBank/DDBJ databases">
        <title>Genomic Encyclopedia of Type Strains, Phase III (KMG-III): the genomes of soil and plant-associated and newly described type strains.</title>
        <authorList>
            <person name="Whitman W."/>
        </authorList>
    </citation>
    <scope>NUCLEOTIDE SEQUENCE [LARGE SCALE GENOMIC DNA]</scope>
    <source>
        <strain evidence="2 3">CECT 7646</strain>
    </source>
</reference>
<keyword evidence="3" id="KW-1185">Reference proteome</keyword>
<gene>
    <name evidence="2" type="ORF">DFQ15_12626</name>
</gene>
<evidence type="ECO:0000313" key="2">
    <source>
        <dbReference type="EMBL" id="PYE74307.1"/>
    </source>
</evidence>
<dbReference type="RefSeq" id="WP_146228767.1">
    <property type="nucleotide sequence ID" value="NZ_JAMOFZ010000001.1"/>
</dbReference>
<protein>
    <recommendedName>
        <fullName evidence="4">DUF2946 family protein</fullName>
    </recommendedName>
</protein>
<dbReference type="Proteomes" id="UP000247540">
    <property type="component" value="Unassembled WGS sequence"/>
</dbReference>
<comment type="caution">
    <text evidence="2">The sequence shown here is derived from an EMBL/GenBank/DDBJ whole genome shotgun (WGS) entry which is preliminary data.</text>
</comment>
<sequence>MHSRTPFFRDRSQLLRRRAGGWYLLALLVVAPWLGMLHSVVHPVVPAGVSASLHHVVGHGAVSGAAQGHAADSHGLARLFGPHDAGDCRVYDQLLQADALLSMPPAVVPVFWAAVRFAVPPQPSPSCGSAVFEARAPPPVR</sequence>
<feature type="transmembrane region" description="Helical" evidence="1">
    <location>
        <begin position="21"/>
        <end position="41"/>
    </location>
</feature>
<keyword evidence="1" id="KW-0812">Transmembrane</keyword>
<evidence type="ECO:0008006" key="4">
    <source>
        <dbReference type="Google" id="ProtNLM"/>
    </source>
</evidence>
<keyword evidence="1" id="KW-0472">Membrane</keyword>
<evidence type="ECO:0000256" key="1">
    <source>
        <dbReference type="SAM" id="Phobius"/>
    </source>
</evidence>
<dbReference type="EMBL" id="QJTC01000026">
    <property type="protein sequence ID" value="PYE74307.1"/>
    <property type="molecule type" value="Genomic_DNA"/>
</dbReference>